<evidence type="ECO:0000256" key="2">
    <source>
        <dbReference type="ARBA" id="ARBA00023015"/>
    </source>
</evidence>
<dbReference type="InterPro" id="IPR005119">
    <property type="entry name" value="LysR_subst-bd"/>
</dbReference>
<accession>A0ABT9ISD9</accession>
<feature type="domain" description="HTH lysR-type" evidence="5">
    <location>
        <begin position="10"/>
        <end position="67"/>
    </location>
</feature>
<dbReference type="InterPro" id="IPR050950">
    <property type="entry name" value="HTH-type_LysR_regulators"/>
</dbReference>
<dbReference type="EMBL" id="JAVALS010000017">
    <property type="protein sequence ID" value="MDP5228519.1"/>
    <property type="molecule type" value="Genomic_DNA"/>
</dbReference>
<sequence>MDMNPALLRHLLPHLPVLAELARTGSVTAAADELGIPQPSASRSLARLAELAGVPLVHRAGRGVALTEAGSALAEVVSRALASVEDGLAAARAQGLAEDATIRVAYQNVLGESYVPRAIARFRTRRPKVRFELMHGARSGCIRWVRDGVADLAVVADPPFVEDLHTVELFTEPLVATMSPQHPLAHAGRAVTVDDLRTQDLIVLRRGYGLHDSMHRILGVQGEIPNTAFEVDDTRDARGLAAAGLGIAVLPPHRGGSGVEVAEVAIDHPAAKRVIGVVTPSSSSGLVDEFVSVFRS</sequence>
<evidence type="ECO:0000313" key="7">
    <source>
        <dbReference type="Proteomes" id="UP001232725"/>
    </source>
</evidence>
<evidence type="ECO:0000256" key="3">
    <source>
        <dbReference type="ARBA" id="ARBA00023125"/>
    </source>
</evidence>
<dbReference type="RefSeq" id="WP_305997566.1">
    <property type="nucleotide sequence ID" value="NZ_JAVALS010000017.1"/>
</dbReference>
<dbReference type="PANTHER" id="PTHR30419:SF28">
    <property type="entry name" value="HTH-TYPE TRANSCRIPTIONAL REGULATOR BSDA"/>
    <property type="match status" value="1"/>
</dbReference>
<dbReference type="Gene3D" id="1.10.10.10">
    <property type="entry name" value="Winged helix-like DNA-binding domain superfamily/Winged helix DNA-binding domain"/>
    <property type="match status" value="1"/>
</dbReference>
<dbReference type="PROSITE" id="PS50931">
    <property type="entry name" value="HTH_LYSR"/>
    <property type="match status" value="1"/>
</dbReference>
<comment type="caution">
    <text evidence="6">The sequence shown here is derived from an EMBL/GenBank/DDBJ whole genome shotgun (WGS) entry which is preliminary data.</text>
</comment>
<keyword evidence="2" id="KW-0805">Transcription regulation</keyword>
<protein>
    <submittedName>
        <fullName evidence="6">LysR family transcriptional regulator</fullName>
    </submittedName>
</protein>
<organism evidence="6 7">
    <name type="scientific">Arthrobacter horti</name>
    <dbReference type="NCBI Taxonomy" id="3068273"/>
    <lineage>
        <taxon>Bacteria</taxon>
        <taxon>Bacillati</taxon>
        <taxon>Actinomycetota</taxon>
        <taxon>Actinomycetes</taxon>
        <taxon>Micrococcales</taxon>
        <taxon>Micrococcaceae</taxon>
        <taxon>Arthrobacter</taxon>
    </lineage>
</organism>
<reference evidence="6 7" key="1">
    <citation type="submission" date="2023-08" db="EMBL/GenBank/DDBJ databases">
        <title>Arthrobacter horti sp. nov., isolated from forest soil.</title>
        <authorList>
            <person name="Park M."/>
        </authorList>
    </citation>
    <scope>NUCLEOTIDE SEQUENCE [LARGE SCALE GENOMIC DNA]</scope>
    <source>
        <strain evidence="6 7">YJM1</strain>
    </source>
</reference>
<evidence type="ECO:0000256" key="1">
    <source>
        <dbReference type="ARBA" id="ARBA00009437"/>
    </source>
</evidence>
<dbReference type="Proteomes" id="UP001232725">
    <property type="component" value="Unassembled WGS sequence"/>
</dbReference>
<dbReference type="InterPro" id="IPR000847">
    <property type="entry name" value="LysR_HTH_N"/>
</dbReference>
<dbReference type="Pfam" id="PF03466">
    <property type="entry name" value="LysR_substrate"/>
    <property type="match status" value="1"/>
</dbReference>
<comment type="similarity">
    <text evidence="1">Belongs to the LysR transcriptional regulatory family.</text>
</comment>
<dbReference type="InterPro" id="IPR036390">
    <property type="entry name" value="WH_DNA-bd_sf"/>
</dbReference>
<proteinExistence type="inferred from homology"/>
<dbReference type="InterPro" id="IPR036388">
    <property type="entry name" value="WH-like_DNA-bd_sf"/>
</dbReference>
<evidence type="ECO:0000313" key="6">
    <source>
        <dbReference type="EMBL" id="MDP5228519.1"/>
    </source>
</evidence>
<evidence type="ECO:0000256" key="4">
    <source>
        <dbReference type="ARBA" id="ARBA00023163"/>
    </source>
</evidence>
<keyword evidence="4" id="KW-0804">Transcription</keyword>
<keyword evidence="3" id="KW-0238">DNA-binding</keyword>
<keyword evidence="7" id="KW-1185">Reference proteome</keyword>
<dbReference type="Gene3D" id="3.40.190.10">
    <property type="entry name" value="Periplasmic binding protein-like II"/>
    <property type="match status" value="2"/>
</dbReference>
<name>A0ABT9ISD9_9MICC</name>
<gene>
    <name evidence="6" type="ORF">Q9R02_15270</name>
</gene>
<dbReference type="PANTHER" id="PTHR30419">
    <property type="entry name" value="HTH-TYPE TRANSCRIPTIONAL REGULATOR YBHD"/>
    <property type="match status" value="1"/>
</dbReference>
<evidence type="ECO:0000259" key="5">
    <source>
        <dbReference type="PROSITE" id="PS50931"/>
    </source>
</evidence>
<dbReference type="Pfam" id="PF00126">
    <property type="entry name" value="HTH_1"/>
    <property type="match status" value="1"/>
</dbReference>
<dbReference type="SUPFAM" id="SSF53850">
    <property type="entry name" value="Periplasmic binding protein-like II"/>
    <property type="match status" value="1"/>
</dbReference>
<dbReference type="SUPFAM" id="SSF46785">
    <property type="entry name" value="Winged helix' DNA-binding domain"/>
    <property type="match status" value="1"/>
</dbReference>